<feature type="domain" description="Flagellar hook protein FlgE/F/G-like D1" evidence="5">
    <location>
        <begin position="102"/>
        <end position="166"/>
    </location>
</feature>
<dbReference type="Pfam" id="PF06429">
    <property type="entry name" value="Flg_bbr_C"/>
    <property type="match status" value="1"/>
</dbReference>
<dbReference type="SUPFAM" id="SSF117143">
    <property type="entry name" value="Flagellar hook protein flgE"/>
    <property type="match status" value="1"/>
</dbReference>
<dbReference type="Proteomes" id="UP000188184">
    <property type="component" value="Chromosome"/>
</dbReference>
<dbReference type="PANTHER" id="PTHR30435:SF19">
    <property type="entry name" value="FLAGELLAR BASAL-BODY ROD PROTEIN FLGG"/>
    <property type="match status" value="1"/>
</dbReference>
<dbReference type="GO" id="GO:0071978">
    <property type="term" value="P:bacterial-type flagellum-dependent swarming motility"/>
    <property type="evidence" value="ECO:0007669"/>
    <property type="project" value="TreeGrafter"/>
</dbReference>
<dbReference type="OrthoDB" id="9804559at2"/>
<accession>A0A1Q2L109</accession>
<evidence type="ECO:0000256" key="2">
    <source>
        <dbReference type="RuleBase" id="RU362116"/>
    </source>
</evidence>
<evidence type="ECO:0000256" key="1">
    <source>
        <dbReference type="ARBA" id="ARBA00009677"/>
    </source>
</evidence>
<feature type="domain" description="Flagellar basal body rod protein N-terminal" evidence="3">
    <location>
        <begin position="5"/>
        <end position="35"/>
    </location>
</feature>
<comment type="similarity">
    <text evidence="1 2">Belongs to the flagella basal body rod proteins family.</text>
</comment>
<evidence type="ECO:0000313" key="7">
    <source>
        <dbReference type="Proteomes" id="UP000188184"/>
    </source>
</evidence>
<dbReference type="InterPro" id="IPR053967">
    <property type="entry name" value="LlgE_F_G-like_D1"/>
</dbReference>
<keyword evidence="6" id="KW-0282">Flagellum</keyword>
<dbReference type="AlphaFoldDB" id="A0A1Q2L109"/>
<feature type="domain" description="Flagellar basal-body/hook protein C-terminal" evidence="4">
    <location>
        <begin position="233"/>
        <end position="277"/>
    </location>
</feature>
<gene>
    <name evidence="6" type="ORF">B0X71_14175</name>
</gene>
<dbReference type="InterPro" id="IPR001444">
    <property type="entry name" value="Flag_bb_rod_N"/>
</dbReference>
<name>A0A1Q2L109_9BACL</name>
<dbReference type="Pfam" id="PF00460">
    <property type="entry name" value="Flg_bb_rod"/>
    <property type="match status" value="1"/>
</dbReference>
<evidence type="ECO:0000259" key="3">
    <source>
        <dbReference type="Pfam" id="PF00460"/>
    </source>
</evidence>
<keyword evidence="7" id="KW-1185">Reference proteome</keyword>
<evidence type="ECO:0000259" key="4">
    <source>
        <dbReference type="Pfam" id="PF06429"/>
    </source>
</evidence>
<protein>
    <submittedName>
        <fullName evidence="6">Flagellar hook-basal body protein</fullName>
    </submittedName>
</protein>
<dbReference type="GO" id="GO:0009425">
    <property type="term" value="C:bacterial-type flagellum basal body"/>
    <property type="evidence" value="ECO:0007669"/>
    <property type="project" value="UniProtKB-SubCell"/>
</dbReference>
<evidence type="ECO:0000259" key="5">
    <source>
        <dbReference type="Pfam" id="PF22692"/>
    </source>
</evidence>
<comment type="subcellular location">
    <subcellularLocation>
        <location evidence="2">Bacterial flagellum basal body</location>
    </subcellularLocation>
</comment>
<keyword evidence="6" id="KW-0969">Cilium</keyword>
<dbReference type="InterPro" id="IPR037925">
    <property type="entry name" value="FlgE/F/G-like"/>
</dbReference>
<dbReference type="InterPro" id="IPR010930">
    <property type="entry name" value="Flg_bb/hook_C_dom"/>
</dbReference>
<evidence type="ECO:0000313" key="6">
    <source>
        <dbReference type="EMBL" id="AQQ54138.1"/>
    </source>
</evidence>
<proteinExistence type="inferred from homology"/>
<reference evidence="6 7" key="1">
    <citation type="submission" date="2017-02" db="EMBL/GenBank/DDBJ databases">
        <title>The complete genomic sequence of a novel cold adapted crude oil-degrading bacterium Planococcus qaidamina Y42.</title>
        <authorList>
            <person name="Yang R."/>
        </authorList>
    </citation>
    <scope>NUCLEOTIDE SEQUENCE [LARGE SCALE GENOMIC DNA]</scope>
    <source>
        <strain evidence="6 7">Y42</strain>
    </source>
</reference>
<dbReference type="NCBIfam" id="TIGR03506">
    <property type="entry name" value="FlgEFG_subfam"/>
    <property type="match status" value="1"/>
</dbReference>
<sequence>MNIQMNSAATSMRELQKKIDLIANNISNVSTTGYKRQEANFSDALTVSMEKQAGLQHEIGRQTPNGLRIGSGAILSQTNLRMEQGSSLQTGRPFDFMIGGNSGYFRVASEGNTYYTKDGSFQVQPVLNSDQVALVTNAGDAVVDGNNQPIVFENDYDSVTVTENGGLEITFKDQAKQPAQFQLSIAKILRPDLLEKAGGNRYQLPGTEAEQMAAGALQLFGTAAENDGSARVMQGALEASNVDLTEEMTELITAQRLLQSQGKAISFADDMMGLVNTMRG</sequence>
<dbReference type="Pfam" id="PF22692">
    <property type="entry name" value="LlgE_F_G_D1"/>
    <property type="match status" value="1"/>
</dbReference>
<dbReference type="EMBL" id="CP019640">
    <property type="protein sequence ID" value="AQQ54138.1"/>
    <property type="molecule type" value="Genomic_DNA"/>
</dbReference>
<keyword evidence="2" id="KW-0975">Bacterial flagellum</keyword>
<dbReference type="InterPro" id="IPR020013">
    <property type="entry name" value="Flagellar_FlgE/F/G"/>
</dbReference>
<dbReference type="KEGG" id="pmar:B0X71_14175"/>
<keyword evidence="6" id="KW-0966">Cell projection</keyword>
<organism evidence="6 7">
    <name type="scientific">Planococcus lenghuensis</name>
    <dbReference type="NCBI Taxonomy" id="2213202"/>
    <lineage>
        <taxon>Bacteria</taxon>
        <taxon>Bacillati</taxon>
        <taxon>Bacillota</taxon>
        <taxon>Bacilli</taxon>
        <taxon>Bacillales</taxon>
        <taxon>Caryophanaceae</taxon>
        <taxon>Planococcus</taxon>
    </lineage>
</organism>
<dbReference type="RefSeq" id="WP_077590031.1">
    <property type="nucleotide sequence ID" value="NZ_CP019640.1"/>
</dbReference>
<dbReference type="PANTHER" id="PTHR30435">
    <property type="entry name" value="FLAGELLAR PROTEIN"/>
    <property type="match status" value="1"/>
</dbReference>